<dbReference type="InterPro" id="IPR012373">
    <property type="entry name" value="Ferrdict_sens_TM"/>
</dbReference>
<dbReference type="KEGG" id="sdf:ACG33_11900"/>
<proteinExistence type="predicted"/>
<evidence type="ECO:0000259" key="1">
    <source>
        <dbReference type="Pfam" id="PF04773"/>
    </source>
</evidence>
<evidence type="ECO:0000259" key="2">
    <source>
        <dbReference type="Pfam" id="PF16220"/>
    </source>
</evidence>
<dbReference type="PIRSF" id="PIRSF018266">
    <property type="entry name" value="FecR"/>
    <property type="match status" value="1"/>
</dbReference>
<evidence type="ECO:0000313" key="4">
    <source>
        <dbReference type="Proteomes" id="UP000070250"/>
    </source>
</evidence>
<gene>
    <name evidence="3" type="ORF">ACG33_11900</name>
</gene>
<dbReference type="EMBL" id="CP011971">
    <property type="protein sequence ID" value="AMN47787.1"/>
    <property type="molecule type" value="Genomic_DNA"/>
</dbReference>
<dbReference type="STRING" id="465721.ACG33_11900"/>
<dbReference type="Pfam" id="PF16220">
    <property type="entry name" value="DUF4880"/>
    <property type="match status" value="1"/>
</dbReference>
<dbReference type="Gene3D" id="2.60.120.1440">
    <property type="match status" value="1"/>
</dbReference>
<feature type="domain" description="FecR protein" evidence="1">
    <location>
        <begin position="117"/>
        <end position="209"/>
    </location>
</feature>
<feature type="domain" description="FecR N-terminal" evidence="2">
    <location>
        <begin position="9"/>
        <end position="49"/>
    </location>
</feature>
<sequence>MNLYGNRDEQAAFWFLKLQEPDVKAEELDAALDWIDACDDNRRAFERMQHCWHAGNPAALAATPSTPAVAPSESAAPTPRMPLARMLWTAAVLLLMVAVGVGIRTNAPWPDTPQLERYATAVGEIRRIELLDGSEMTLGGASSVAVEYRAETRRVVLVDGEILLKVTRQPERPFVVEAGGGYARVLGTVFSVRRGTEGVTVGVAEGLVEVGLSGADAAPVQLPLGREVTYSASAGVGPVRAINPARVGAWSRGVLTFIDRPLAAVVADINRYSPHLVVIDNDALKSLRVTGTVGVQGIEEWLKALQNVSAITLDDSGTDWVLRRADVQH</sequence>
<dbReference type="PANTHER" id="PTHR30273:SF2">
    <property type="entry name" value="PROTEIN FECR"/>
    <property type="match status" value="1"/>
</dbReference>
<name>A0A127FBJ4_STEDE</name>
<dbReference type="Gene3D" id="3.55.50.30">
    <property type="match status" value="1"/>
</dbReference>
<dbReference type="OrthoDB" id="7032198at2"/>
<organism evidence="3 4">
    <name type="scientific">Steroidobacter denitrificans</name>
    <dbReference type="NCBI Taxonomy" id="465721"/>
    <lineage>
        <taxon>Bacteria</taxon>
        <taxon>Pseudomonadati</taxon>
        <taxon>Pseudomonadota</taxon>
        <taxon>Gammaproteobacteria</taxon>
        <taxon>Steroidobacterales</taxon>
        <taxon>Steroidobacteraceae</taxon>
        <taxon>Steroidobacter</taxon>
    </lineage>
</organism>
<dbReference type="Proteomes" id="UP000070250">
    <property type="component" value="Chromosome"/>
</dbReference>
<dbReference type="RefSeq" id="WP_066921463.1">
    <property type="nucleotide sequence ID" value="NZ_CP011971.1"/>
</dbReference>
<dbReference type="InterPro" id="IPR032623">
    <property type="entry name" value="FecR_N"/>
</dbReference>
<evidence type="ECO:0008006" key="5">
    <source>
        <dbReference type="Google" id="ProtNLM"/>
    </source>
</evidence>
<dbReference type="Pfam" id="PF04773">
    <property type="entry name" value="FecR"/>
    <property type="match status" value="1"/>
</dbReference>
<accession>A0A127FBJ4</accession>
<dbReference type="AlphaFoldDB" id="A0A127FBJ4"/>
<dbReference type="InterPro" id="IPR006860">
    <property type="entry name" value="FecR"/>
</dbReference>
<dbReference type="PANTHER" id="PTHR30273">
    <property type="entry name" value="PERIPLASMIC SIGNAL SENSOR AND SIGMA FACTOR ACTIVATOR FECR-RELATED"/>
    <property type="match status" value="1"/>
</dbReference>
<protein>
    <recommendedName>
        <fullName evidence="5">FecR protein domain-containing protein</fullName>
    </recommendedName>
</protein>
<evidence type="ECO:0000313" key="3">
    <source>
        <dbReference type="EMBL" id="AMN47787.1"/>
    </source>
</evidence>
<reference evidence="3 4" key="1">
    <citation type="submission" date="2015-06" db="EMBL/GenBank/DDBJ databases">
        <title>A Comprehensive Approach to Explore the Metabolic and Phylogenetic Diversity of Bacterial Steroid Degradation in the Environment: Testosterone as an Example.</title>
        <authorList>
            <person name="Yang F.-C."/>
            <person name="Chen Y.-L."/>
            <person name="Yu C.-P."/>
            <person name="Tang S.-L."/>
            <person name="Wang P.-H."/>
            <person name="Ismail W."/>
            <person name="Wang C.-H."/>
            <person name="Yang C.-Y."/>
            <person name="Chiang Y.-R."/>
        </authorList>
    </citation>
    <scope>NUCLEOTIDE SEQUENCE [LARGE SCALE GENOMIC DNA]</scope>
    <source>
        <strain evidence="3 4">DSM 18526</strain>
    </source>
</reference>
<keyword evidence="4" id="KW-1185">Reference proteome</keyword>
<dbReference type="GO" id="GO:0016989">
    <property type="term" value="F:sigma factor antagonist activity"/>
    <property type="evidence" value="ECO:0007669"/>
    <property type="project" value="TreeGrafter"/>
</dbReference>